<feature type="transmembrane region" description="Helical" evidence="10">
    <location>
        <begin position="166"/>
        <end position="185"/>
    </location>
</feature>
<keyword evidence="5 11" id="KW-0732">Signal</keyword>
<dbReference type="SMR" id="A0A1S3BMU8"/>
<accession>A0A1S3BMU8</accession>
<dbReference type="InterPro" id="IPR036312">
    <property type="entry name" value="Bifun_inhib/LTP/seed_sf"/>
</dbReference>
<evidence type="ECO:0000256" key="8">
    <source>
        <dbReference type="ARBA" id="ARBA00023288"/>
    </source>
</evidence>
<dbReference type="Gramene" id="MELO3C014672.2.1">
    <property type="protein sequence ID" value="MELO3C014672.2.1"/>
    <property type="gene ID" value="MELO3C014672.2"/>
</dbReference>
<feature type="signal peptide" evidence="11">
    <location>
        <begin position="1"/>
        <end position="23"/>
    </location>
</feature>
<keyword evidence="10" id="KW-1133">Transmembrane helix</keyword>
<dbReference type="PANTHER" id="PTHR33044">
    <property type="entry name" value="BIFUNCTIONAL INHIBITOR/LIPID-TRANSFER PROTEIN/SEED STORAGE 2S ALBUMIN SUPERFAMILY PROTEIN-RELATED"/>
    <property type="match status" value="1"/>
</dbReference>
<keyword evidence="10" id="KW-0472">Membrane</keyword>
<feature type="compositionally biased region" description="Polar residues" evidence="9">
    <location>
        <begin position="145"/>
        <end position="159"/>
    </location>
</feature>
<dbReference type="GO" id="GO:0098552">
    <property type="term" value="C:side of membrane"/>
    <property type="evidence" value="ECO:0007669"/>
    <property type="project" value="UniProtKB-KW"/>
</dbReference>
<evidence type="ECO:0000256" key="6">
    <source>
        <dbReference type="ARBA" id="ARBA00023157"/>
    </source>
</evidence>
<organism evidence="14 15">
    <name type="scientific">Cucumis melo</name>
    <name type="common">Muskmelon</name>
    <dbReference type="NCBI Taxonomy" id="3656"/>
    <lineage>
        <taxon>Eukaryota</taxon>
        <taxon>Viridiplantae</taxon>
        <taxon>Streptophyta</taxon>
        <taxon>Embryophyta</taxon>
        <taxon>Tracheophyta</taxon>
        <taxon>Spermatophyta</taxon>
        <taxon>Magnoliopsida</taxon>
        <taxon>eudicotyledons</taxon>
        <taxon>Gunneridae</taxon>
        <taxon>Pentapetalae</taxon>
        <taxon>rosids</taxon>
        <taxon>fabids</taxon>
        <taxon>Cucurbitales</taxon>
        <taxon>Cucurbitaceae</taxon>
        <taxon>Benincaseae</taxon>
        <taxon>Cucumis</taxon>
    </lineage>
</organism>
<keyword evidence="7" id="KW-0325">Glycoprotein</keyword>
<name>A0A1S3BMU8_CUCME</name>
<dbReference type="OrthoDB" id="1938537at2759"/>
<sequence length="186" mass="19583">MAPSSAHFLFAALALLSVGFVSSNIDQDRAECADQVVGLATCLPYVGGEAKAPTPDCCSGLKLVLDKSRKCLCVLIKDRDDPSLGLKVNLTLALGLPSACHAPADIKDCIGLLHLSPNSPEAKDFLGSSNSKETNTSSSAHATPVSGNSSQNTEVKNGGTKRNNQWLGVEILICFITSSFLFTCIW</sequence>
<feature type="domain" description="Bifunctional inhibitor/plant lipid transfer protein/seed storage helical" evidence="12">
    <location>
        <begin position="32"/>
        <end position="109"/>
    </location>
</feature>
<keyword evidence="4" id="KW-0336">GPI-anchor</keyword>
<feature type="region of interest" description="Disordered" evidence="9">
    <location>
        <begin position="124"/>
        <end position="159"/>
    </location>
</feature>
<dbReference type="SMART" id="SM00499">
    <property type="entry name" value="AAI"/>
    <property type="match status" value="1"/>
</dbReference>
<keyword evidence="14" id="KW-1185">Reference proteome</keyword>
<evidence type="ECO:0000256" key="10">
    <source>
        <dbReference type="SAM" id="Phobius"/>
    </source>
</evidence>
<evidence type="ECO:0000259" key="12">
    <source>
        <dbReference type="SMART" id="SM00499"/>
    </source>
</evidence>
<dbReference type="Gene3D" id="1.10.110.10">
    <property type="entry name" value="Plant lipid-transfer and hydrophobic proteins"/>
    <property type="match status" value="1"/>
</dbReference>
<dbReference type="InterPro" id="IPR016140">
    <property type="entry name" value="Bifunc_inhib/LTP/seed_store"/>
</dbReference>
<evidence type="ECO:0000256" key="5">
    <source>
        <dbReference type="ARBA" id="ARBA00022729"/>
    </source>
</evidence>
<evidence type="ECO:0000256" key="11">
    <source>
        <dbReference type="SAM" id="SignalP"/>
    </source>
</evidence>
<evidence type="ECO:0000313" key="15">
    <source>
        <dbReference type="RefSeq" id="XP_008449799.1"/>
    </source>
</evidence>
<dbReference type="SUPFAM" id="SSF47699">
    <property type="entry name" value="Bifunctional inhibitor/lipid-transfer protein/seed storage 2S albumin"/>
    <property type="match status" value="1"/>
</dbReference>
<protein>
    <submittedName>
        <fullName evidence="15">Protein YLS3</fullName>
    </submittedName>
</protein>
<dbReference type="GeneID" id="103491579"/>
<evidence type="ECO:0000256" key="1">
    <source>
        <dbReference type="ARBA" id="ARBA00004609"/>
    </source>
</evidence>
<dbReference type="Pfam" id="PF14368">
    <property type="entry name" value="LTP_2"/>
    <property type="match status" value="1"/>
</dbReference>
<comment type="subcellular location">
    <subcellularLocation>
        <location evidence="1">Cell membrane</location>
        <topology evidence="1">Lipid-anchor</topology>
        <topology evidence="1">GPI-anchor</topology>
    </subcellularLocation>
</comment>
<dbReference type="eggNOG" id="ENOG502RZD2">
    <property type="taxonomic scope" value="Eukaryota"/>
</dbReference>
<dbReference type="InParanoid" id="A0A1S3BMU8"/>
<comment type="similarity">
    <text evidence="2">Belongs to the plant LTP family.</text>
</comment>
<keyword evidence="10" id="KW-0812">Transmembrane</keyword>
<dbReference type="KEGG" id="cmo:103491579"/>
<dbReference type="EnsemblPlants" id="MELO3C014672.2.1">
    <property type="protein sequence ID" value="MELO3C014672.2.1"/>
    <property type="gene ID" value="MELO3C014672.2"/>
</dbReference>
<keyword evidence="6" id="KW-1015">Disulfide bond</keyword>
<evidence type="ECO:0000313" key="14">
    <source>
        <dbReference type="Proteomes" id="UP001652600"/>
    </source>
</evidence>
<evidence type="ECO:0000256" key="3">
    <source>
        <dbReference type="ARBA" id="ARBA00022475"/>
    </source>
</evidence>
<keyword evidence="3" id="KW-1003">Cell membrane</keyword>
<gene>
    <name evidence="15" type="primary">LOC103491579</name>
    <name evidence="13" type="synonym">103491579</name>
</gene>
<dbReference type="RefSeq" id="XP_008449799.1">
    <property type="nucleotide sequence ID" value="XM_008451577.2"/>
</dbReference>
<evidence type="ECO:0000256" key="2">
    <source>
        <dbReference type="ARBA" id="ARBA00009748"/>
    </source>
</evidence>
<feature type="compositionally biased region" description="Low complexity" evidence="9">
    <location>
        <begin position="128"/>
        <end position="139"/>
    </location>
</feature>
<dbReference type="AlphaFoldDB" id="A0A1S3BMU8"/>
<dbReference type="InterPro" id="IPR043325">
    <property type="entry name" value="LTSS"/>
</dbReference>
<feature type="chain" id="PRO_5044565341" evidence="11">
    <location>
        <begin position="24"/>
        <end position="186"/>
    </location>
</feature>
<dbReference type="GO" id="GO:0005886">
    <property type="term" value="C:plasma membrane"/>
    <property type="evidence" value="ECO:0007669"/>
    <property type="project" value="UniProtKB-SubCell"/>
</dbReference>
<evidence type="ECO:0000256" key="7">
    <source>
        <dbReference type="ARBA" id="ARBA00023180"/>
    </source>
</evidence>
<dbReference type="CDD" id="cd00010">
    <property type="entry name" value="AAI_LTSS"/>
    <property type="match status" value="1"/>
</dbReference>
<reference evidence="13" key="1">
    <citation type="submission" date="2023-03" db="UniProtKB">
        <authorList>
            <consortium name="EnsemblPlants"/>
        </authorList>
    </citation>
    <scope>IDENTIFICATION</scope>
</reference>
<dbReference type="Proteomes" id="UP001652600">
    <property type="component" value="Chromosome 5"/>
</dbReference>
<evidence type="ECO:0000256" key="9">
    <source>
        <dbReference type="SAM" id="MobiDB-lite"/>
    </source>
</evidence>
<evidence type="ECO:0000313" key="13">
    <source>
        <dbReference type="EnsemblPlants" id="MELO3C014672.2.1"/>
    </source>
</evidence>
<proteinExistence type="inferred from homology"/>
<reference evidence="15" key="2">
    <citation type="submission" date="2025-04" db="UniProtKB">
        <authorList>
            <consortium name="RefSeq"/>
        </authorList>
    </citation>
    <scope>IDENTIFICATION</scope>
</reference>
<dbReference type="FunFam" id="1.10.110.10:FF:000001">
    <property type="entry name" value="Bifunctional inhibitor/lipid-transfer protein/seed storage 2S albumin superfamily protein"/>
    <property type="match status" value="1"/>
</dbReference>
<evidence type="ECO:0000256" key="4">
    <source>
        <dbReference type="ARBA" id="ARBA00022622"/>
    </source>
</evidence>
<keyword evidence="8" id="KW-0449">Lipoprotein</keyword>